<dbReference type="AlphaFoldDB" id="A0A142I4K4"/>
<name>A0A142I4K4_PLUGE</name>
<keyword evidence="2" id="KW-0614">Plasmid</keyword>
<geneLocation type="plasmid" evidence="2">
    <name>pFB2.2</name>
</geneLocation>
<evidence type="ECO:0000313" key="2">
    <source>
        <dbReference type="EMBL" id="AMR39569.1"/>
    </source>
</evidence>
<dbReference type="EMBL" id="CP014777">
    <property type="protein sequence ID" value="AMR39569.1"/>
    <property type="molecule type" value="Genomic_DNA"/>
</dbReference>
<evidence type="ECO:0008006" key="3">
    <source>
        <dbReference type="Google" id="ProtNLM"/>
    </source>
</evidence>
<proteinExistence type="predicted"/>
<gene>
    <name evidence="2" type="ORF">LG71_27920</name>
</gene>
<reference evidence="2" key="1">
    <citation type="submission" date="2016-03" db="EMBL/GenBank/DDBJ databases">
        <authorList>
            <person name="Ploux O."/>
        </authorList>
    </citation>
    <scope>NUCLEOTIDE SEQUENCE</scope>
    <source>
        <strain evidence="2">FB2</strain>
        <plasmid evidence="2">pFB2.2</plasmid>
    </source>
</reference>
<accession>A0A142I4K4</accession>
<dbReference type="RefSeq" id="WP_001568014.1">
    <property type="nucleotide sequence ID" value="NZ_CP014777.1"/>
</dbReference>
<feature type="chain" id="PRO_5007497256" description="DUF5666 domain-containing protein" evidence="1">
    <location>
        <begin position="21"/>
        <end position="102"/>
    </location>
</feature>
<sequence>MKKTLLIAAIVAAGITFAMADDGQPAGRLYKIGEHTVEIDADCMILSVDGSPATLNASVSGHMDFNLANGGIAESEPRPNRHTCKVYAGSDVRTIHIKEQTQ</sequence>
<protein>
    <recommendedName>
        <fullName evidence="3">DUF5666 domain-containing protein</fullName>
    </recommendedName>
</protein>
<organism evidence="2">
    <name type="scientific">Pluralibacter gergoviae</name>
    <name type="common">Enterobacter gergoviae</name>
    <dbReference type="NCBI Taxonomy" id="61647"/>
    <lineage>
        <taxon>Bacteria</taxon>
        <taxon>Pseudomonadati</taxon>
        <taxon>Pseudomonadota</taxon>
        <taxon>Gammaproteobacteria</taxon>
        <taxon>Enterobacterales</taxon>
        <taxon>Enterobacteriaceae</taxon>
        <taxon>Pluralibacter</taxon>
    </lineage>
</organism>
<feature type="signal peptide" evidence="1">
    <location>
        <begin position="1"/>
        <end position="20"/>
    </location>
</feature>
<evidence type="ECO:0000256" key="1">
    <source>
        <dbReference type="SAM" id="SignalP"/>
    </source>
</evidence>
<keyword evidence="1" id="KW-0732">Signal</keyword>